<dbReference type="Gene3D" id="3.40.50.1100">
    <property type="match status" value="2"/>
</dbReference>
<accession>A0ABX2FK12</accession>
<name>A0ABX2FK12_9PSEU</name>
<evidence type="ECO:0000256" key="2">
    <source>
        <dbReference type="ARBA" id="ARBA00022898"/>
    </source>
</evidence>
<sequence length="314" mass="32162">MTGIGTTQLGLADVRAAADRIAGHVRRTSVLAWDSHILLKAEHRQRGGSFKARGAANAMLALHADKVVTGSSGNHGIAVTMLAAELGVRVTVVMTTAASEAKAQVIRSLGARVVRADGGVVERDRCARAISERTGAVFLPSSDHELVVAGAGTAGLEVFEDVPDASTVFVPTGGGGLLAGVCLAASLLPRRVRIVGVESMCARRYAVSLAVGTPVELPPSTTIADGLRGQRPGEVTWPIIRHRIDDMIGVTDDAVTDAQAALHRAGVAAEPSGAVALAGALESGFTGRAVVIVSGGNTPEALSTITQPELEEPV</sequence>
<evidence type="ECO:0000313" key="6">
    <source>
        <dbReference type="Proteomes" id="UP000763557"/>
    </source>
</evidence>
<dbReference type="InterPro" id="IPR036052">
    <property type="entry name" value="TrpB-like_PALP_sf"/>
</dbReference>
<dbReference type="PANTHER" id="PTHR48078:SF6">
    <property type="entry name" value="L-THREONINE DEHYDRATASE CATABOLIC TDCB"/>
    <property type="match status" value="1"/>
</dbReference>
<dbReference type="SUPFAM" id="SSF53686">
    <property type="entry name" value="Tryptophan synthase beta subunit-like PLP-dependent enzymes"/>
    <property type="match status" value="1"/>
</dbReference>
<feature type="domain" description="Tryptophan synthase beta chain-like PALP" evidence="4">
    <location>
        <begin position="35"/>
        <end position="294"/>
    </location>
</feature>
<evidence type="ECO:0000256" key="1">
    <source>
        <dbReference type="ARBA" id="ARBA00001933"/>
    </source>
</evidence>
<comment type="cofactor">
    <cofactor evidence="1">
        <name>pyridoxal 5'-phosphate</name>
        <dbReference type="ChEBI" id="CHEBI:597326"/>
    </cofactor>
</comment>
<proteinExistence type="predicted"/>
<dbReference type="Pfam" id="PF00291">
    <property type="entry name" value="PALP"/>
    <property type="match status" value="1"/>
</dbReference>
<gene>
    <name evidence="5" type="ORF">GC106_87390</name>
</gene>
<keyword evidence="2" id="KW-0663">Pyridoxal phosphate</keyword>
<organism evidence="5 6">
    <name type="scientific">Kibdelosporangium persicum</name>
    <dbReference type="NCBI Taxonomy" id="2698649"/>
    <lineage>
        <taxon>Bacteria</taxon>
        <taxon>Bacillati</taxon>
        <taxon>Actinomycetota</taxon>
        <taxon>Actinomycetes</taxon>
        <taxon>Pseudonocardiales</taxon>
        <taxon>Pseudonocardiaceae</taxon>
        <taxon>Kibdelosporangium</taxon>
    </lineage>
</organism>
<dbReference type="PANTHER" id="PTHR48078">
    <property type="entry name" value="THREONINE DEHYDRATASE, MITOCHONDRIAL-RELATED"/>
    <property type="match status" value="1"/>
</dbReference>
<evidence type="ECO:0000313" key="5">
    <source>
        <dbReference type="EMBL" id="NRN71459.1"/>
    </source>
</evidence>
<dbReference type="InterPro" id="IPR050147">
    <property type="entry name" value="Ser/Thr_Dehydratase"/>
</dbReference>
<evidence type="ECO:0000256" key="3">
    <source>
        <dbReference type="ARBA" id="ARBA00023239"/>
    </source>
</evidence>
<evidence type="ECO:0000259" key="4">
    <source>
        <dbReference type="Pfam" id="PF00291"/>
    </source>
</evidence>
<dbReference type="InterPro" id="IPR001926">
    <property type="entry name" value="TrpB-like_PALP"/>
</dbReference>
<dbReference type="Proteomes" id="UP000763557">
    <property type="component" value="Unassembled WGS sequence"/>
</dbReference>
<comment type="caution">
    <text evidence="5">The sequence shown here is derived from an EMBL/GenBank/DDBJ whole genome shotgun (WGS) entry which is preliminary data.</text>
</comment>
<dbReference type="CDD" id="cd01562">
    <property type="entry name" value="Thr-dehyd"/>
    <property type="match status" value="1"/>
</dbReference>
<reference evidence="5 6" key="1">
    <citation type="submission" date="2020-01" db="EMBL/GenBank/DDBJ databases">
        <title>Kibdelosporangium persica a novel Actinomycetes from a hot desert in Iran.</title>
        <authorList>
            <person name="Safaei N."/>
            <person name="Zaburannyi N."/>
            <person name="Mueller R."/>
            <person name="Wink J."/>
        </authorList>
    </citation>
    <scope>NUCLEOTIDE SEQUENCE [LARGE SCALE GENOMIC DNA]</scope>
    <source>
        <strain evidence="5 6">4NS15</strain>
    </source>
</reference>
<dbReference type="PROSITE" id="PS00165">
    <property type="entry name" value="DEHYDRATASE_SER_THR"/>
    <property type="match status" value="1"/>
</dbReference>
<keyword evidence="3" id="KW-0456">Lyase</keyword>
<dbReference type="RefSeq" id="WP_173142660.1">
    <property type="nucleotide sequence ID" value="NZ_CBCSGW010000034.1"/>
</dbReference>
<protein>
    <submittedName>
        <fullName evidence="5">L-threonine dehydratase catabolic TdcB</fullName>
    </submittedName>
</protein>
<keyword evidence="6" id="KW-1185">Reference proteome</keyword>
<dbReference type="InterPro" id="IPR000634">
    <property type="entry name" value="Ser/Thr_deHydtase_PyrdxlP-BS"/>
</dbReference>
<dbReference type="EMBL" id="JAAATY010000074">
    <property type="protein sequence ID" value="NRN71459.1"/>
    <property type="molecule type" value="Genomic_DNA"/>
</dbReference>